<protein>
    <recommendedName>
        <fullName evidence="2">C2 domain-containing protein</fullName>
    </recommendedName>
</protein>
<feature type="domain" description="C2" evidence="2">
    <location>
        <begin position="1"/>
        <end position="99"/>
    </location>
</feature>
<keyword evidence="4" id="KW-1185">Reference proteome</keyword>
<dbReference type="InterPro" id="IPR035892">
    <property type="entry name" value="C2_domain_sf"/>
</dbReference>
<dbReference type="InterPro" id="IPR000008">
    <property type="entry name" value="C2_dom"/>
</dbReference>
<reference evidence="3 4" key="1">
    <citation type="submission" date="2020-10" db="EMBL/GenBank/DDBJ databases">
        <title>The Coptis chinensis genome and diversification of protoberbering-type alkaloids.</title>
        <authorList>
            <person name="Wang B."/>
            <person name="Shu S."/>
            <person name="Song C."/>
            <person name="Liu Y."/>
        </authorList>
    </citation>
    <scope>NUCLEOTIDE SEQUENCE [LARGE SCALE GENOMIC DNA]</scope>
    <source>
        <strain evidence="3">HL-2020</strain>
        <tissue evidence="3">Leaf</tissue>
    </source>
</reference>
<dbReference type="CDD" id="cd08379">
    <property type="entry name" value="C2D_MCTP_PRT_plant"/>
    <property type="match status" value="1"/>
</dbReference>
<dbReference type="InterPro" id="IPR047255">
    <property type="entry name" value="C2D_MCTP_PRT_plant"/>
</dbReference>
<feature type="transmembrane region" description="Helical" evidence="1">
    <location>
        <begin position="115"/>
        <end position="133"/>
    </location>
</feature>
<dbReference type="Gene3D" id="2.60.40.150">
    <property type="entry name" value="C2 domain"/>
    <property type="match status" value="1"/>
</dbReference>
<keyword evidence="1" id="KW-1133">Transmembrane helix</keyword>
<evidence type="ECO:0000313" key="4">
    <source>
        <dbReference type="Proteomes" id="UP000631114"/>
    </source>
</evidence>
<dbReference type="AlphaFoldDB" id="A0A835IEY7"/>
<evidence type="ECO:0000256" key="1">
    <source>
        <dbReference type="SAM" id="Phobius"/>
    </source>
</evidence>
<dbReference type="PANTHER" id="PTHR31425">
    <property type="entry name" value="PHOSPHORIBOSYLANTHRANILATE TRANSFERASE ISOFORM 1"/>
    <property type="match status" value="1"/>
</dbReference>
<name>A0A835IEY7_9MAGN</name>
<dbReference type="PROSITE" id="PS50004">
    <property type="entry name" value="C2"/>
    <property type="match status" value="1"/>
</dbReference>
<comment type="caution">
    <text evidence="3">The sequence shown here is derived from an EMBL/GenBank/DDBJ whole genome shotgun (WGS) entry which is preliminary data.</text>
</comment>
<dbReference type="EMBL" id="JADFTS010000003">
    <property type="protein sequence ID" value="KAF9616576.1"/>
    <property type="molecule type" value="Genomic_DNA"/>
</dbReference>
<proteinExistence type="predicted"/>
<organism evidence="3 4">
    <name type="scientific">Coptis chinensis</name>
    <dbReference type="NCBI Taxonomy" id="261450"/>
    <lineage>
        <taxon>Eukaryota</taxon>
        <taxon>Viridiplantae</taxon>
        <taxon>Streptophyta</taxon>
        <taxon>Embryophyta</taxon>
        <taxon>Tracheophyta</taxon>
        <taxon>Spermatophyta</taxon>
        <taxon>Magnoliopsida</taxon>
        <taxon>Ranunculales</taxon>
        <taxon>Ranunculaceae</taxon>
        <taxon>Coptidoideae</taxon>
        <taxon>Coptis</taxon>
    </lineage>
</organism>
<sequence length="154" mass="17692">MPMKIKEGKGSIIDAYYIAKYGHKWVHTRIVINSLVPKWNEQYTWEVFDPCTVVTVGVFDNCHLDKNTTVGAGGLDSRIGKVRIRLLTLESDRVYTHAYPLLMLHPSGVKKMGSFIWLFNFPMLIWLMCFICTCHHCCQRCTMHSHCPSLKLSA</sequence>
<keyword evidence="1" id="KW-0812">Transmembrane</keyword>
<dbReference type="SUPFAM" id="SSF49562">
    <property type="entry name" value="C2 domain (Calcium/lipid-binding domain, CaLB)"/>
    <property type="match status" value="1"/>
</dbReference>
<gene>
    <name evidence="3" type="ORF">IFM89_030343</name>
</gene>
<dbReference type="Pfam" id="PF00168">
    <property type="entry name" value="C2"/>
    <property type="match status" value="1"/>
</dbReference>
<dbReference type="InterPro" id="IPR047259">
    <property type="entry name" value="QUIRKY-like"/>
</dbReference>
<dbReference type="OrthoDB" id="5973539at2759"/>
<keyword evidence="1" id="KW-0472">Membrane</keyword>
<evidence type="ECO:0000313" key="3">
    <source>
        <dbReference type="EMBL" id="KAF9616576.1"/>
    </source>
</evidence>
<dbReference type="SMART" id="SM00239">
    <property type="entry name" value="C2"/>
    <property type="match status" value="1"/>
</dbReference>
<evidence type="ECO:0000259" key="2">
    <source>
        <dbReference type="PROSITE" id="PS50004"/>
    </source>
</evidence>
<dbReference type="PANTHER" id="PTHR31425:SF48">
    <property type="entry name" value="MULTIPLE C2 DOMAIN AND TRANSMEMBRANE REGION PROTEIN 10"/>
    <property type="match status" value="1"/>
</dbReference>
<accession>A0A835IEY7</accession>
<dbReference type="Proteomes" id="UP000631114">
    <property type="component" value="Unassembled WGS sequence"/>
</dbReference>